<protein>
    <submittedName>
        <fullName evidence="1">Uncharacterized protein</fullName>
    </submittedName>
</protein>
<dbReference type="EMBL" id="JAAEAA010000002">
    <property type="protein sequence ID" value="NDK54646.1"/>
    <property type="molecule type" value="Genomic_DNA"/>
</dbReference>
<reference evidence="1 2" key="1">
    <citation type="submission" date="2020-01" db="EMBL/GenBank/DDBJ databases">
        <authorList>
            <person name="Kim M.K."/>
        </authorList>
    </citation>
    <scope>NUCLEOTIDE SEQUENCE [LARGE SCALE GENOMIC DNA]</scope>
    <source>
        <strain evidence="1 2">BT213</strain>
    </source>
</reference>
<proteinExistence type="predicted"/>
<accession>A0A6B2H204</accession>
<name>A0A6B2H204_9BACT</name>
<evidence type="ECO:0000313" key="2">
    <source>
        <dbReference type="Proteomes" id="UP000478546"/>
    </source>
</evidence>
<dbReference type="AlphaFoldDB" id="A0A6B2H204"/>
<comment type="caution">
    <text evidence="1">The sequence shown here is derived from an EMBL/GenBank/DDBJ whole genome shotgun (WGS) entry which is preliminary data.</text>
</comment>
<dbReference type="Proteomes" id="UP000478546">
    <property type="component" value="Unassembled WGS sequence"/>
</dbReference>
<dbReference type="RefSeq" id="WP_162344700.1">
    <property type="nucleotide sequence ID" value="NZ_JAAEAA010000002.1"/>
</dbReference>
<sequence>MTSVEFLEKIRQHFDTAIFQPRETEHELDVLILTAEQKLYNYYLWIESNWTTLNIGATLKSAPEKYFWYEACENNYENNLEWIMQLLKYSFRELDKLLNYETRIIQKKGMITTSFECQYLTDKWNRVSKNSIVHSNIALPKIHGRNKVYT</sequence>
<evidence type="ECO:0000313" key="1">
    <source>
        <dbReference type="EMBL" id="NDK54646.1"/>
    </source>
</evidence>
<keyword evidence="2" id="KW-1185">Reference proteome</keyword>
<gene>
    <name evidence="1" type="ORF">GWO68_01840</name>
</gene>
<organism evidence="1 2">
    <name type="scientific">Pontibacter fetidus</name>
    <dbReference type="NCBI Taxonomy" id="2700082"/>
    <lineage>
        <taxon>Bacteria</taxon>
        <taxon>Pseudomonadati</taxon>
        <taxon>Bacteroidota</taxon>
        <taxon>Cytophagia</taxon>
        <taxon>Cytophagales</taxon>
        <taxon>Hymenobacteraceae</taxon>
        <taxon>Pontibacter</taxon>
    </lineage>
</organism>